<dbReference type="PANTHER" id="PTHR30383:SF5">
    <property type="entry name" value="SGNH HYDROLASE-TYPE ESTERASE DOMAIN-CONTAINING PROTEIN"/>
    <property type="match status" value="1"/>
</dbReference>
<protein>
    <submittedName>
        <fullName evidence="3">Acetylxylan esterase</fullName>
    </submittedName>
</protein>
<gene>
    <name evidence="3" type="primary">axe2_2</name>
    <name evidence="3" type="ORF">SCARR_04193</name>
</gene>
<evidence type="ECO:0000313" key="4">
    <source>
        <dbReference type="Proteomes" id="UP000346198"/>
    </source>
</evidence>
<dbReference type="AlphaFoldDB" id="A0A6C2UPA3"/>
<dbReference type="InterPro" id="IPR036514">
    <property type="entry name" value="SGNH_hydro_sf"/>
</dbReference>
<dbReference type="GO" id="GO:0004622">
    <property type="term" value="F:phosphatidylcholine lysophospholipase activity"/>
    <property type="evidence" value="ECO:0007669"/>
    <property type="project" value="TreeGrafter"/>
</dbReference>
<dbReference type="InterPro" id="IPR013830">
    <property type="entry name" value="SGNH_hydro"/>
</dbReference>
<organism evidence="3 4">
    <name type="scientific">Pontiella sulfatireligans</name>
    <dbReference type="NCBI Taxonomy" id="2750658"/>
    <lineage>
        <taxon>Bacteria</taxon>
        <taxon>Pseudomonadati</taxon>
        <taxon>Kiritimatiellota</taxon>
        <taxon>Kiritimatiellia</taxon>
        <taxon>Kiritimatiellales</taxon>
        <taxon>Pontiellaceae</taxon>
        <taxon>Pontiella</taxon>
    </lineage>
</organism>
<feature type="signal peptide" evidence="1">
    <location>
        <begin position="1"/>
        <end position="25"/>
    </location>
</feature>
<dbReference type="InterPro" id="IPR051532">
    <property type="entry name" value="Ester_Hydrolysis_Enzymes"/>
</dbReference>
<dbReference type="SUPFAM" id="SSF52266">
    <property type="entry name" value="SGNH hydrolase"/>
    <property type="match status" value="1"/>
</dbReference>
<evidence type="ECO:0000259" key="2">
    <source>
        <dbReference type="Pfam" id="PF13472"/>
    </source>
</evidence>
<dbReference type="Gene3D" id="3.40.50.1110">
    <property type="entry name" value="SGNH hydrolase"/>
    <property type="match status" value="1"/>
</dbReference>
<dbReference type="Pfam" id="PF13472">
    <property type="entry name" value="Lipase_GDSL_2"/>
    <property type="match status" value="1"/>
</dbReference>
<proteinExistence type="predicted"/>
<feature type="chain" id="PRO_5025582442" evidence="1">
    <location>
        <begin position="26"/>
        <end position="447"/>
    </location>
</feature>
<reference evidence="3 4" key="1">
    <citation type="submission" date="2019-04" db="EMBL/GenBank/DDBJ databases">
        <authorList>
            <person name="Van Vliet M D."/>
        </authorList>
    </citation>
    <scope>NUCLEOTIDE SEQUENCE [LARGE SCALE GENOMIC DNA]</scope>
    <source>
        <strain evidence="3 4">F21</strain>
    </source>
</reference>
<evidence type="ECO:0000313" key="3">
    <source>
        <dbReference type="EMBL" id="VGO22112.1"/>
    </source>
</evidence>
<dbReference type="CDD" id="cd01834">
    <property type="entry name" value="SGNH_hydrolase_like_2"/>
    <property type="match status" value="1"/>
</dbReference>
<dbReference type="PANTHER" id="PTHR30383">
    <property type="entry name" value="THIOESTERASE 1/PROTEASE 1/LYSOPHOSPHOLIPASE L1"/>
    <property type="match status" value="1"/>
</dbReference>
<evidence type="ECO:0000256" key="1">
    <source>
        <dbReference type="SAM" id="SignalP"/>
    </source>
</evidence>
<feature type="domain" description="SGNH hydrolase-type esterase" evidence="2">
    <location>
        <begin position="45"/>
        <end position="237"/>
    </location>
</feature>
<dbReference type="RefSeq" id="WP_136063519.1">
    <property type="nucleotide sequence ID" value="NZ_CAAHFH010000002.1"/>
</dbReference>
<name>A0A6C2UPA3_9BACT</name>
<keyword evidence="4" id="KW-1185">Reference proteome</keyword>
<accession>A0A6C2UPA3</accession>
<keyword evidence="1" id="KW-0732">Signal</keyword>
<dbReference type="EMBL" id="CAAHFH010000002">
    <property type="protein sequence ID" value="VGO22112.1"/>
    <property type="molecule type" value="Genomic_DNA"/>
</dbReference>
<dbReference type="Proteomes" id="UP000346198">
    <property type="component" value="Unassembled WGS sequence"/>
</dbReference>
<sequence length="447" mass="50705">MNVNWRGLKKLMMVLFVGSAMLAGATEFKTPVTSIDLQDGDTFVFLGDSITHQCLYTQYVEDYFYTRYPDRRIRFHNAGVSGDKAADALDRFEEDVAPFKPKYITVLLGMNDGSYQHFNHEIFNAYENGMTELADRMEALGAIGIFMGPTMYDSRVASVKPPRWLKEQEKIIEATHYYNAVLAFYGTWVRDSALERGAGYVDMLGPLNYYTTQQRLEDPAFTLIPDAVHPGPDGHAVMAFKLLEQMNADRSVSGVNATRKPNGSWRVASPDGEVSEVAGEGETLRFTFTAEALPWVLPPDANLGYQITKSGHKMSNEHLSVRGLKPGKYRLKIDGIEVGQYMHTQLGSKVELQGNEKTPQYQQALAVAMLNKERNETAVRSLRQQWQARKGRRRKKLQEKDPEAYAQFYSEFETEVARLLELKADYEERIYELAQPGARIYEISPVK</sequence>